<comment type="caution">
    <text evidence="1">The sequence shown here is derived from an EMBL/GenBank/DDBJ whole genome shotgun (WGS) entry which is preliminary data.</text>
</comment>
<accession>A0ABP8XS56</accession>
<reference evidence="3" key="2">
    <citation type="journal article" date="2019" name="Int. J. Syst. Evol. Microbiol.">
        <title>The Global Catalogue of Microorganisms (GCM) 10K type strain sequencing project: providing services to taxonomists for standard genome sequencing and annotation.</title>
        <authorList>
            <consortium name="The Broad Institute Genomics Platform"/>
            <consortium name="The Broad Institute Genome Sequencing Center for Infectious Disease"/>
            <person name="Wu L."/>
            <person name="Ma J."/>
        </authorList>
    </citation>
    <scope>NUCLEOTIDE SEQUENCE [LARGE SCALE GENOMIC DNA]</scope>
    <source>
        <strain evidence="3">JCM 18961</strain>
    </source>
</reference>
<reference evidence="1" key="3">
    <citation type="submission" date="2023-12" db="EMBL/GenBank/DDBJ databases">
        <authorList>
            <person name="Sun Q."/>
            <person name="Inoue M."/>
        </authorList>
    </citation>
    <scope>NUCLEOTIDE SEQUENCE</scope>
    <source>
        <strain evidence="1">JCM 18961</strain>
    </source>
</reference>
<gene>
    <name evidence="1" type="ORF">GCM10025782_07930</name>
    <name evidence="2" type="ORF">GCM10025782_08760</name>
</gene>
<reference evidence="1" key="1">
    <citation type="journal article" date="2014" name="Int. J. Syst. Evol. Microbiol.">
        <title>Complete genome of a new Firmicutes species belonging to the dominant human colonic microbiota ('Ruminococcus bicirculans') reveals two chromosomes and a selective capacity to utilize plant glucans.</title>
        <authorList>
            <consortium name="NISC Comparative Sequencing Program"/>
            <person name="Wegmann U."/>
            <person name="Louis P."/>
            <person name="Goesmann A."/>
            <person name="Henrissat B."/>
            <person name="Duncan S.H."/>
            <person name="Flint H.J."/>
        </authorList>
    </citation>
    <scope>NUCLEOTIDE SEQUENCE</scope>
    <source>
        <strain evidence="1">JCM 18961</strain>
    </source>
</reference>
<dbReference type="EMBL" id="BAABLO010000002">
    <property type="protein sequence ID" value="GAA4714593.1"/>
    <property type="molecule type" value="Genomic_DNA"/>
</dbReference>
<evidence type="ECO:0000313" key="1">
    <source>
        <dbReference type="EMBL" id="GAA4714050.1"/>
    </source>
</evidence>
<evidence type="ECO:0000313" key="3">
    <source>
        <dbReference type="Proteomes" id="UP001500556"/>
    </source>
</evidence>
<name>A0ABP8XS56_9MICO</name>
<dbReference type="EMBL" id="BAABLO010000001">
    <property type="protein sequence ID" value="GAA4714050.1"/>
    <property type="molecule type" value="Genomic_DNA"/>
</dbReference>
<sequence>MLARPDYLIPLAAAERQFRDHYYGLNSAALLEDLFFDALGNYIRQVEPSTRLTRPPTGQKGWDYAFDGLQISHKVSQSLSEIAALWDATKKGVDRWSFDDPIVYVLGSNTPPGSLLVEVDTATSLRCRAVADLGRPYVAEGKTLLVLRWPADGSQPHLLDIVPTEKGQTVADALSFSRVWRHVAAHVASGRGANEIDVVATSKRCPPLLVEALLTDGLPTPVDLSVTFRGGVYLLPRELLQDLTVTTNNRAILIPKETIKTLLHEASIRGLFAPVPLWYWVYAQERPPDMYSAQRGEYDTRFSARGNIDPV</sequence>
<proteinExistence type="predicted"/>
<dbReference type="Proteomes" id="UP001500556">
    <property type="component" value="Unassembled WGS sequence"/>
</dbReference>
<protein>
    <submittedName>
        <fullName evidence="1">Uncharacterized protein</fullName>
    </submittedName>
</protein>
<evidence type="ECO:0000313" key="2">
    <source>
        <dbReference type="EMBL" id="GAA4714593.1"/>
    </source>
</evidence>
<organism evidence="1 3">
    <name type="scientific">Pedococcus ginsenosidimutans</name>
    <dbReference type="NCBI Taxonomy" id="490570"/>
    <lineage>
        <taxon>Bacteria</taxon>
        <taxon>Bacillati</taxon>
        <taxon>Actinomycetota</taxon>
        <taxon>Actinomycetes</taxon>
        <taxon>Micrococcales</taxon>
        <taxon>Intrasporangiaceae</taxon>
        <taxon>Pedococcus</taxon>
    </lineage>
</organism>
<keyword evidence="3" id="KW-1185">Reference proteome</keyword>